<name>A0A6L9LEI8_9BACT</name>
<dbReference type="CDD" id="cd00038">
    <property type="entry name" value="CAP_ED"/>
    <property type="match status" value="1"/>
</dbReference>
<dbReference type="Proteomes" id="UP000474175">
    <property type="component" value="Unassembled WGS sequence"/>
</dbReference>
<protein>
    <submittedName>
        <fullName evidence="2">Crp/Fnr family transcriptional regulator</fullName>
    </submittedName>
</protein>
<dbReference type="EMBL" id="JAAFZH010000022">
    <property type="protein sequence ID" value="NDU99015.1"/>
    <property type="molecule type" value="Genomic_DNA"/>
</dbReference>
<proteinExistence type="predicted"/>
<gene>
    <name evidence="2" type="ORF">GK108_29315</name>
</gene>
<evidence type="ECO:0000313" key="3">
    <source>
        <dbReference type="Proteomes" id="UP000474175"/>
    </source>
</evidence>
<feature type="domain" description="Cyclic nucleotide-binding" evidence="1">
    <location>
        <begin position="30"/>
        <end position="116"/>
    </location>
</feature>
<dbReference type="SUPFAM" id="SSF51206">
    <property type="entry name" value="cAMP-binding domain-like"/>
    <property type="match status" value="1"/>
</dbReference>
<dbReference type="InterPro" id="IPR000595">
    <property type="entry name" value="cNMP-bd_dom"/>
</dbReference>
<evidence type="ECO:0000313" key="2">
    <source>
        <dbReference type="EMBL" id="NDU99015.1"/>
    </source>
</evidence>
<evidence type="ECO:0000259" key="1">
    <source>
        <dbReference type="Pfam" id="PF00027"/>
    </source>
</evidence>
<reference evidence="2 3" key="1">
    <citation type="submission" date="2020-02" db="EMBL/GenBank/DDBJ databases">
        <title>Draft genome sequence of two Spirosoma agri KCTC 52727 and Spirosoma terrae KCTC 52035.</title>
        <authorList>
            <person name="Rojas J."/>
            <person name="Ambika Manirajan B."/>
            <person name="Suarez C."/>
            <person name="Ratering S."/>
            <person name="Schnell S."/>
        </authorList>
    </citation>
    <scope>NUCLEOTIDE SEQUENCE [LARGE SCALE GENOMIC DNA]</scope>
    <source>
        <strain evidence="2 3">KCTC 52035</strain>
    </source>
</reference>
<dbReference type="AlphaFoldDB" id="A0A6L9LEI8"/>
<dbReference type="InterPro" id="IPR018490">
    <property type="entry name" value="cNMP-bd_dom_sf"/>
</dbReference>
<accession>A0A6L9LEI8</accession>
<dbReference type="Gene3D" id="2.60.120.10">
    <property type="entry name" value="Jelly Rolls"/>
    <property type="match status" value="1"/>
</dbReference>
<dbReference type="InterPro" id="IPR014710">
    <property type="entry name" value="RmlC-like_jellyroll"/>
</dbReference>
<dbReference type="Pfam" id="PF00027">
    <property type="entry name" value="cNMP_binding"/>
    <property type="match status" value="1"/>
</dbReference>
<keyword evidence="3" id="KW-1185">Reference proteome</keyword>
<comment type="caution">
    <text evidence="2">The sequence shown here is derived from an EMBL/GenBank/DDBJ whole genome shotgun (WGS) entry which is preliminary data.</text>
</comment>
<organism evidence="2 3">
    <name type="scientific">Spirosoma terrae</name>
    <dbReference type="NCBI Taxonomy" id="1968276"/>
    <lineage>
        <taxon>Bacteria</taxon>
        <taxon>Pseudomonadati</taxon>
        <taxon>Bacteroidota</taxon>
        <taxon>Cytophagia</taxon>
        <taxon>Cytophagales</taxon>
        <taxon>Cytophagaceae</taxon>
        <taxon>Spirosoma</taxon>
    </lineage>
</organism>
<sequence length="190" mass="22303">MYQSLLDHIRRYVDLEPSEIEVLCSFLSHRHVAKKTFLLEPGKVCAANYFISSGCLRLFFITTSEQEQITHFGLENWWIADYGSLTSQRPSQYYIQAVEDTEIIELKASVQDELLAKVPKLERYFRLVLLRAYTASQRRIEFMNNLSGEDRYNQFTAMFPDFAQRVPLYMLASYLGFTPQFLSKIRAKRN</sequence>